<dbReference type="Proteomes" id="UP000180043">
    <property type="component" value="Unassembled WGS sequence"/>
</dbReference>
<sequence>MPWVNGRELTMEEWNLAYATNGATLRAACEGEGLAVGGTNAQRGRRLAEAGLSQADVEERYGWRARQSGSRRNGGGTADNLEAEGD</sequence>
<evidence type="ECO:0000256" key="1">
    <source>
        <dbReference type="SAM" id="MobiDB-lite"/>
    </source>
</evidence>
<dbReference type="EMBL" id="MLIQ01000021">
    <property type="protein sequence ID" value="OHU52307.1"/>
    <property type="molecule type" value="Genomic_DNA"/>
</dbReference>
<organism evidence="2 3">
    <name type="scientific">Mycobacteroides chelonae</name>
    <name type="common">Mycobacterium chelonae</name>
    <dbReference type="NCBI Taxonomy" id="1774"/>
    <lineage>
        <taxon>Bacteria</taxon>
        <taxon>Bacillati</taxon>
        <taxon>Actinomycetota</taxon>
        <taxon>Actinomycetes</taxon>
        <taxon>Mycobacteriales</taxon>
        <taxon>Mycobacteriaceae</taxon>
        <taxon>Mycobacteroides</taxon>
    </lineage>
</organism>
<dbReference type="AlphaFoldDB" id="A0A1S1LQD7"/>
<protein>
    <submittedName>
        <fullName evidence="2">Uncharacterized protein</fullName>
    </submittedName>
</protein>
<gene>
    <name evidence="2" type="ORF">BKG82_18740</name>
</gene>
<accession>A0A1S1LQD7</accession>
<proteinExistence type="predicted"/>
<evidence type="ECO:0000313" key="2">
    <source>
        <dbReference type="EMBL" id="OHU52307.1"/>
    </source>
</evidence>
<evidence type="ECO:0000313" key="3">
    <source>
        <dbReference type="Proteomes" id="UP000180043"/>
    </source>
</evidence>
<dbReference type="RefSeq" id="WP_070947589.1">
    <property type="nucleotide sequence ID" value="NZ_MLIQ01000021.1"/>
</dbReference>
<reference evidence="2 3" key="1">
    <citation type="submission" date="2016-10" db="EMBL/GenBank/DDBJ databases">
        <title>Evaluation of Human, Veterinary and Environmental Mycobacterium chelonae Isolates by Core Genome Phylogenomic Analysis, Targeted Gene Comparison, and Anti-microbial Susceptibility Patterns: A Tale of Mistaken Identities.</title>
        <authorList>
            <person name="Fogelson S.B."/>
            <person name="Camus A.C."/>
            <person name="Lorenz W."/>
            <person name="Vasireddy R."/>
            <person name="Vasireddy S."/>
            <person name="Smith T."/>
            <person name="Brown-Elliott B.A."/>
            <person name="Wallace R.J.Jr."/>
            <person name="Hasan N.A."/>
            <person name="Reischl U."/>
            <person name="Sanchez S."/>
        </authorList>
    </citation>
    <scope>NUCLEOTIDE SEQUENCE [LARGE SCALE GENOMIC DNA]</scope>
    <source>
        <strain evidence="2 3">15515</strain>
    </source>
</reference>
<feature type="region of interest" description="Disordered" evidence="1">
    <location>
        <begin position="61"/>
        <end position="86"/>
    </location>
</feature>
<comment type="caution">
    <text evidence="2">The sequence shown here is derived from an EMBL/GenBank/DDBJ whole genome shotgun (WGS) entry which is preliminary data.</text>
</comment>
<name>A0A1S1LQD7_MYCCH</name>